<dbReference type="STRING" id="551995.SAMN05192574_103598"/>
<dbReference type="InterPro" id="IPR005887">
    <property type="entry name" value="GH92_a_mannosidase_put"/>
</dbReference>
<dbReference type="SUPFAM" id="SSF49899">
    <property type="entry name" value="Concanavalin A-like lectins/glucanases"/>
    <property type="match status" value="1"/>
</dbReference>
<keyword evidence="8" id="KW-1185">Reference proteome</keyword>
<accession>A0A1H8HRL6</accession>
<dbReference type="InterPro" id="IPR013320">
    <property type="entry name" value="ConA-like_dom_sf"/>
</dbReference>
<keyword evidence="5" id="KW-1015">Disulfide bond</keyword>
<keyword evidence="3" id="KW-0732">Signal</keyword>
<dbReference type="Gene3D" id="3.30.2080.10">
    <property type="entry name" value="GH92 mannosidase domain"/>
    <property type="match status" value="1"/>
</dbReference>
<dbReference type="Pfam" id="PF07971">
    <property type="entry name" value="Glyco_hydro_92"/>
    <property type="match status" value="1"/>
</dbReference>
<evidence type="ECO:0000256" key="1">
    <source>
        <dbReference type="ARBA" id="ARBA00001913"/>
    </source>
</evidence>
<dbReference type="Pfam" id="PF13385">
    <property type="entry name" value="Laminin_G_3"/>
    <property type="match status" value="1"/>
</dbReference>
<dbReference type="EMBL" id="FOCL01000003">
    <property type="protein sequence ID" value="SEN58428.1"/>
    <property type="molecule type" value="Genomic_DNA"/>
</dbReference>
<protein>
    <submittedName>
        <fullName evidence="7">Alpha-1,2-mannosidase, putative</fullName>
    </submittedName>
</protein>
<dbReference type="GO" id="GO:0030246">
    <property type="term" value="F:carbohydrate binding"/>
    <property type="evidence" value="ECO:0007669"/>
    <property type="project" value="InterPro"/>
</dbReference>
<dbReference type="GO" id="GO:0005975">
    <property type="term" value="P:carbohydrate metabolic process"/>
    <property type="evidence" value="ECO:0007669"/>
    <property type="project" value="InterPro"/>
</dbReference>
<dbReference type="InterPro" id="IPR050883">
    <property type="entry name" value="PNGase"/>
</dbReference>
<dbReference type="InterPro" id="IPR014718">
    <property type="entry name" value="GH-type_carb-bd"/>
</dbReference>
<dbReference type="GO" id="GO:0004553">
    <property type="term" value="F:hydrolase activity, hydrolyzing O-glycosyl compounds"/>
    <property type="evidence" value="ECO:0007669"/>
    <property type="project" value="UniProtKB-ARBA"/>
</dbReference>
<proteinExistence type="predicted"/>
<name>A0A1H8HRL6_9SPHI</name>
<dbReference type="SMART" id="SM00560">
    <property type="entry name" value="LamGL"/>
    <property type="match status" value="1"/>
</dbReference>
<evidence type="ECO:0000313" key="8">
    <source>
        <dbReference type="Proteomes" id="UP000198942"/>
    </source>
</evidence>
<evidence type="ECO:0000259" key="6">
    <source>
        <dbReference type="SMART" id="SM00560"/>
    </source>
</evidence>
<gene>
    <name evidence="7" type="ORF">SAMN05192574_103598</name>
</gene>
<reference evidence="8" key="1">
    <citation type="submission" date="2016-10" db="EMBL/GenBank/DDBJ databases">
        <authorList>
            <person name="Varghese N."/>
            <person name="Submissions S."/>
        </authorList>
    </citation>
    <scope>NUCLEOTIDE SEQUENCE [LARGE SCALE GENOMIC DNA]</scope>
    <source>
        <strain evidence="8">Gh-48</strain>
    </source>
</reference>
<dbReference type="GO" id="GO:0000224">
    <property type="term" value="F:peptide-N4-(N-acetyl-beta-glucosaminyl)asparagine amidase activity"/>
    <property type="evidence" value="ECO:0007669"/>
    <property type="project" value="TreeGrafter"/>
</dbReference>
<evidence type="ECO:0000256" key="3">
    <source>
        <dbReference type="ARBA" id="ARBA00022729"/>
    </source>
</evidence>
<dbReference type="FunFam" id="3.30.2080.10:FF:000001">
    <property type="entry name" value="Alpha-1,2-mannosidase subfamily"/>
    <property type="match status" value="1"/>
</dbReference>
<comment type="subunit">
    <text evidence="2">Monomer.</text>
</comment>
<dbReference type="AlphaFoldDB" id="A0A1H8HRL6"/>
<comment type="cofactor">
    <cofactor evidence="1">
        <name>Ca(2+)</name>
        <dbReference type="ChEBI" id="CHEBI:29108"/>
    </cofactor>
</comment>
<dbReference type="InterPro" id="IPR041371">
    <property type="entry name" value="GH92_N"/>
</dbReference>
<dbReference type="PANTHER" id="PTHR12143:SF43">
    <property type="entry name" value="PUTATIVE-RELATED"/>
    <property type="match status" value="1"/>
</dbReference>
<keyword evidence="4" id="KW-0106">Calcium</keyword>
<evidence type="ECO:0000256" key="5">
    <source>
        <dbReference type="ARBA" id="ARBA00023157"/>
    </source>
</evidence>
<dbReference type="SUPFAM" id="SSF48208">
    <property type="entry name" value="Six-hairpin glycosidases"/>
    <property type="match status" value="1"/>
</dbReference>
<evidence type="ECO:0000256" key="4">
    <source>
        <dbReference type="ARBA" id="ARBA00022837"/>
    </source>
</evidence>
<dbReference type="GO" id="GO:0006516">
    <property type="term" value="P:glycoprotein catabolic process"/>
    <property type="evidence" value="ECO:0007669"/>
    <property type="project" value="TreeGrafter"/>
</dbReference>
<dbReference type="InterPro" id="IPR012939">
    <property type="entry name" value="Glyco_hydro_92"/>
</dbReference>
<feature type="domain" description="LamG-like jellyroll fold" evidence="6">
    <location>
        <begin position="951"/>
        <end position="1081"/>
    </location>
</feature>
<dbReference type="Gene3D" id="2.70.98.10">
    <property type="match status" value="1"/>
</dbReference>
<dbReference type="InterPro" id="IPR006558">
    <property type="entry name" value="LamG-like"/>
</dbReference>
<sequence>MRLYIYFKLLIAQLKKIIYFVLASILPGFNLYAQQVNHLHYVDPFIGTTVSNVLTKWGNNGGCYPGAVAPSGAVQLSPETRVTGARGYNYTDSSVYYFSCLGHMSGFPEGSSGRLFIMPWNSGANFEPGKSSIHFSHKKESAVPGYYKVNFDERPITAEATATARTGMFRFTFKENAKPQIFIGNGGGINAISNKVIHNSDANTVINFSEGYTDKKEVKGGWLFTFSKAQTSTTIITLQLSKSSVGYSGAQHNIDQEIGSLSFDEVRAQTSREWAKLLSVIDITDNNEQHNTVFYTALYHSLLLPWVIDDADGNYRGHDGEIHQKTGQNQYGGFSPWDTFRSLHPLLTVLYPQKQQDVIFSMLDVYKQSGHLPTESMTGNHAIPIIVDSYLKGITGFDKELAYKGMKKDLVDGPFVQSDMEVYHQKGYVPFTRQESVTRTVEYAYDDWALSQFADKVMNDQQTAQLSLNRGLNYRNLLNKDELFMLPRNGEEFKLQPGTSGYKEGDKWVYSYFVPQNGKDLINMTGGNDQFAARLDSALSNNVILFDNETVFHLPYLFNQAGKPQLTQKWVRDIMLNRFSATPGGLPGNDDLGSTSSWYVFSSLGIYPACPGRPLYAIGTPLFKAVTLHLPNGRKFVISSDNSALKNNYIQSLQVNGKAWRRLVLPHSVIANGGAMIFNMGKEPGNWPMDKDPVELSSTQKNTAFKIIDYSVDKKSVVPHEPLVVKFRLKNTGSKGVKTVKLLVNGKPYGYRNCLVEQGQTVQDSIMFRLYPVGKTTLTLDNTLPLTVEVKLPAKPQEHAFEISQLQVKPMIRLNENQEIKYLIKNTGGLKQTFIIPVIQNDSVVFTDNIKLNAGGVKTIGHNITASKKGFKQVKVDTAKTVYKVYEDAAESLMLNFVSIAPGKSVADSSGFHNNGNIISTQATTNKDQLLFGDSTYVEVPNAPVLDNMGESISMMGWVYPTGKEKGLTDIITKGDNHVLQMTDNKTLTFFAGGWGRGDCTVNLPTDWHQHWHHIAGVYSGKKLYLYIDGILVGTSELDVTADLSVNNKWTLGRNEEFPSERVFHGYINKVKVFKAALSADDIKGIVSSEKVSILQQ</sequence>
<dbReference type="Gene3D" id="2.60.120.200">
    <property type="match status" value="1"/>
</dbReference>
<dbReference type="Proteomes" id="UP000198942">
    <property type="component" value="Unassembled WGS sequence"/>
</dbReference>
<dbReference type="Gene3D" id="1.20.1610.10">
    <property type="entry name" value="alpha-1,2-mannosidases domains"/>
    <property type="match status" value="1"/>
</dbReference>
<evidence type="ECO:0000313" key="7">
    <source>
        <dbReference type="EMBL" id="SEN58428.1"/>
    </source>
</evidence>
<organism evidence="7 8">
    <name type="scientific">Mucilaginibacter gossypiicola</name>
    <dbReference type="NCBI Taxonomy" id="551995"/>
    <lineage>
        <taxon>Bacteria</taxon>
        <taxon>Pseudomonadati</taxon>
        <taxon>Bacteroidota</taxon>
        <taxon>Sphingobacteriia</taxon>
        <taxon>Sphingobacteriales</taxon>
        <taxon>Sphingobacteriaceae</taxon>
        <taxon>Mucilaginibacter</taxon>
    </lineage>
</organism>
<dbReference type="Gene3D" id="1.20.1050.60">
    <property type="entry name" value="alpha-1,2-mannosidase"/>
    <property type="match status" value="1"/>
</dbReference>
<dbReference type="InterPro" id="IPR008928">
    <property type="entry name" value="6-hairpin_glycosidase_sf"/>
</dbReference>
<evidence type="ECO:0000256" key="2">
    <source>
        <dbReference type="ARBA" id="ARBA00011245"/>
    </source>
</evidence>
<dbReference type="PANTHER" id="PTHR12143">
    <property type="entry name" value="PEPTIDE N-GLYCANASE PNGASE -RELATED"/>
    <property type="match status" value="1"/>
</dbReference>
<dbReference type="Pfam" id="PF17678">
    <property type="entry name" value="Glyco_hydro_92N"/>
    <property type="match status" value="1"/>
</dbReference>
<dbReference type="GO" id="GO:0005829">
    <property type="term" value="C:cytosol"/>
    <property type="evidence" value="ECO:0007669"/>
    <property type="project" value="TreeGrafter"/>
</dbReference>
<dbReference type="OrthoDB" id="9804511at2"/>
<dbReference type="NCBIfam" id="TIGR01180">
    <property type="entry name" value="aman2_put"/>
    <property type="match status" value="1"/>
</dbReference>